<feature type="non-terminal residue" evidence="1">
    <location>
        <position position="42"/>
    </location>
</feature>
<proteinExistence type="predicted"/>
<gene>
    <name evidence="1" type="ORF">METZ01_LOCUS457662</name>
</gene>
<organism evidence="1">
    <name type="scientific">marine metagenome</name>
    <dbReference type="NCBI Taxonomy" id="408172"/>
    <lineage>
        <taxon>unclassified sequences</taxon>
        <taxon>metagenomes</taxon>
        <taxon>ecological metagenomes</taxon>
    </lineage>
</organism>
<name>A0A383ACH8_9ZZZZ</name>
<protein>
    <submittedName>
        <fullName evidence="1">Uncharacterized protein</fullName>
    </submittedName>
</protein>
<dbReference type="AlphaFoldDB" id="A0A383ACH8"/>
<dbReference type="EMBL" id="UINC01190579">
    <property type="protein sequence ID" value="SVE04808.1"/>
    <property type="molecule type" value="Genomic_DNA"/>
</dbReference>
<evidence type="ECO:0000313" key="1">
    <source>
        <dbReference type="EMBL" id="SVE04808.1"/>
    </source>
</evidence>
<accession>A0A383ACH8</accession>
<sequence>MKSAESLWHYKCRGEKSPQPFLVDATAQEERILFIVAIITKW</sequence>
<reference evidence="1" key="1">
    <citation type="submission" date="2018-05" db="EMBL/GenBank/DDBJ databases">
        <authorList>
            <person name="Lanie J.A."/>
            <person name="Ng W.-L."/>
            <person name="Kazmierczak K.M."/>
            <person name="Andrzejewski T.M."/>
            <person name="Davidsen T.M."/>
            <person name="Wayne K.J."/>
            <person name="Tettelin H."/>
            <person name="Glass J.I."/>
            <person name="Rusch D."/>
            <person name="Podicherti R."/>
            <person name="Tsui H.-C.T."/>
            <person name="Winkler M.E."/>
        </authorList>
    </citation>
    <scope>NUCLEOTIDE SEQUENCE</scope>
</reference>